<dbReference type="KEGG" id="hsc:HVS_10820"/>
<dbReference type="PANTHER" id="PTHR35534">
    <property type="entry name" value="50S RIBOSOMAL PROTEIN L32"/>
    <property type="match status" value="1"/>
</dbReference>
<evidence type="ECO:0000256" key="2">
    <source>
        <dbReference type="ARBA" id="ARBA00022980"/>
    </source>
</evidence>
<dbReference type="OrthoDB" id="9812874at2"/>
<dbReference type="InterPro" id="IPR011332">
    <property type="entry name" value="Ribosomal_zn-bd"/>
</dbReference>
<keyword evidence="3 5" id="KW-0687">Ribonucleoprotein</keyword>
<dbReference type="PANTHER" id="PTHR35534:SF1">
    <property type="entry name" value="LARGE RIBOSOMAL SUBUNIT PROTEIN BL32"/>
    <property type="match status" value="1"/>
</dbReference>
<protein>
    <recommendedName>
        <fullName evidence="4 5">Large ribosomal subunit protein bL32</fullName>
    </recommendedName>
</protein>
<reference evidence="7 9" key="2">
    <citation type="journal article" date="2018" name="Syst. Appl. Microbiol.">
        <title>Characterization and high-quality draft genome sequence of Herbivorax saccincola A7, an anaerobic, alkaliphilic, thermophilic, cellulolytic, and xylanolytic bacterium.</title>
        <authorList>
            <person name="Aikawa S."/>
            <person name="Baramee S."/>
            <person name="Sermsathanaswadi J."/>
            <person name="Thianheng P."/>
            <person name="Tachaapaikoon C."/>
            <person name="Shikata A."/>
            <person name="Waeonukul R."/>
            <person name="Pason P."/>
            <person name="Ratanakhanokchai K."/>
            <person name="Kosugi A."/>
        </authorList>
    </citation>
    <scope>NUCLEOTIDE SEQUENCE [LARGE SCALE GENOMIC DNA]</scope>
    <source>
        <strain evidence="7 9">A7</strain>
    </source>
</reference>
<dbReference type="HAMAP" id="MF_00340">
    <property type="entry name" value="Ribosomal_bL32"/>
    <property type="match status" value="1"/>
</dbReference>
<evidence type="ECO:0000256" key="5">
    <source>
        <dbReference type="HAMAP-Rule" id="MF_00340"/>
    </source>
</evidence>
<dbReference type="Pfam" id="PF01783">
    <property type="entry name" value="Ribosomal_L32p"/>
    <property type="match status" value="1"/>
</dbReference>
<evidence type="ECO:0000313" key="8">
    <source>
        <dbReference type="Proteomes" id="UP000233534"/>
    </source>
</evidence>
<dbReference type="InterPro" id="IPR044957">
    <property type="entry name" value="Ribosomal_bL32_bact"/>
</dbReference>
<proteinExistence type="inferred from homology"/>
<dbReference type="Proteomes" id="UP000239720">
    <property type="component" value="Unassembled WGS sequence"/>
</dbReference>
<evidence type="ECO:0000256" key="3">
    <source>
        <dbReference type="ARBA" id="ARBA00023274"/>
    </source>
</evidence>
<evidence type="ECO:0000256" key="4">
    <source>
        <dbReference type="ARBA" id="ARBA00035178"/>
    </source>
</evidence>
<dbReference type="GO" id="GO:0003735">
    <property type="term" value="F:structural constituent of ribosome"/>
    <property type="evidence" value="ECO:0007669"/>
    <property type="project" value="InterPro"/>
</dbReference>
<dbReference type="GO" id="GO:0015934">
    <property type="term" value="C:large ribosomal subunit"/>
    <property type="evidence" value="ECO:0007669"/>
    <property type="project" value="InterPro"/>
</dbReference>
<keyword evidence="8" id="KW-1185">Reference proteome</keyword>
<dbReference type="NCBIfam" id="TIGR01031">
    <property type="entry name" value="rpmF_bact"/>
    <property type="match status" value="1"/>
</dbReference>
<gene>
    <name evidence="5 6" type="primary">rpmF</name>
    <name evidence="7" type="ORF">B9R14_15050</name>
    <name evidence="6" type="ORF">HVS_10820</name>
</gene>
<dbReference type="SUPFAM" id="SSF57829">
    <property type="entry name" value="Zn-binding ribosomal proteins"/>
    <property type="match status" value="1"/>
</dbReference>
<dbReference type="GO" id="GO:0006412">
    <property type="term" value="P:translation"/>
    <property type="evidence" value="ECO:0007669"/>
    <property type="project" value="UniProtKB-UniRule"/>
</dbReference>
<sequence>MAVQKRKWSKARTGKRRSQWKLSAPNLVECPHCHELKMLHRVCKECGHYTVKHKGEKKSIEVISVE</sequence>
<evidence type="ECO:0000313" key="7">
    <source>
        <dbReference type="EMBL" id="PQQ67947.1"/>
    </source>
</evidence>
<dbReference type="Proteomes" id="UP000233534">
    <property type="component" value="Chromosome"/>
</dbReference>
<dbReference type="RefSeq" id="WP_101302165.1">
    <property type="nucleotide sequence ID" value="NZ_CP025197.1"/>
</dbReference>
<comment type="similarity">
    <text evidence="1 5">Belongs to the bacterial ribosomal protein bL32 family.</text>
</comment>
<dbReference type="InterPro" id="IPR002677">
    <property type="entry name" value="Ribosomal_bL32"/>
</dbReference>
<accession>A0A2K9E3U5</accession>
<dbReference type="AlphaFoldDB" id="A0A2K9E3U5"/>
<dbReference type="EMBL" id="CP025197">
    <property type="protein sequence ID" value="AUG58059.1"/>
    <property type="molecule type" value="Genomic_DNA"/>
</dbReference>
<evidence type="ECO:0000313" key="6">
    <source>
        <dbReference type="EMBL" id="AUG58059.1"/>
    </source>
</evidence>
<evidence type="ECO:0000256" key="1">
    <source>
        <dbReference type="ARBA" id="ARBA00008560"/>
    </source>
</evidence>
<reference evidence="6 8" key="1">
    <citation type="submission" date="2017-12" db="EMBL/GenBank/DDBJ databases">
        <title>Complete genome sequence of Herbivorax saccincola GGR1, a novel Cellulosome-producing hydrolytic bacterium in a thermophilic biogas plant, established by Illumina and Nanopore MinION sequencing.</title>
        <authorList>
            <person name="Pechtl A."/>
            <person name="Ruckert C."/>
            <person name="Koeck D.E."/>
            <person name="Maus I."/>
            <person name="Winkler A."/>
            <person name="Kalinowski J."/>
            <person name="Puhler A."/>
            <person name="Schwarz W.W."/>
            <person name="Zverlov V.V."/>
            <person name="Schluter A."/>
            <person name="Liebl W."/>
        </authorList>
    </citation>
    <scope>NUCLEOTIDE SEQUENCE [LARGE SCALE GENOMIC DNA]</scope>
    <source>
        <strain evidence="6">GGR1</strain>
        <strain evidence="8">SR1</strain>
    </source>
</reference>
<organism evidence="6 8">
    <name type="scientific">Acetivibrio saccincola</name>
    <dbReference type="NCBI Taxonomy" id="1677857"/>
    <lineage>
        <taxon>Bacteria</taxon>
        <taxon>Bacillati</taxon>
        <taxon>Bacillota</taxon>
        <taxon>Clostridia</taxon>
        <taxon>Eubacteriales</taxon>
        <taxon>Oscillospiraceae</taxon>
        <taxon>Acetivibrio</taxon>
    </lineage>
</organism>
<keyword evidence="2 5" id="KW-0689">Ribosomal protein</keyword>
<dbReference type="EMBL" id="NEMB01000003">
    <property type="protein sequence ID" value="PQQ67947.1"/>
    <property type="molecule type" value="Genomic_DNA"/>
</dbReference>
<name>A0A2K9E3U5_9FIRM</name>
<evidence type="ECO:0000313" key="9">
    <source>
        <dbReference type="Proteomes" id="UP000239720"/>
    </source>
</evidence>